<dbReference type="AlphaFoldDB" id="A0A543FGL6"/>
<feature type="transmembrane region" description="Helical" evidence="1">
    <location>
        <begin position="7"/>
        <end position="32"/>
    </location>
</feature>
<keyword evidence="1" id="KW-1133">Transmembrane helix</keyword>
<gene>
    <name evidence="2" type="ORF">FB390_4712</name>
</gene>
<accession>A0A543FGL6</accession>
<dbReference type="EMBL" id="VFPG01000001">
    <property type="protein sequence ID" value="TQM32999.1"/>
    <property type="molecule type" value="Genomic_DNA"/>
</dbReference>
<comment type="caution">
    <text evidence="2">The sequence shown here is derived from an EMBL/GenBank/DDBJ whole genome shotgun (WGS) entry which is preliminary data.</text>
</comment>
<sequence>MGSVRELLAGVGIPLLVFAAVSFVLAASWRLANPPSADADPAGRWDRKLTDLGLVLAAVGVVASVAGLVPVRSPGGGEPSSSCSAGAATLGWEHRSTDACTRAEGSDPDR</sequence>
<dbReference type="Proteomes" id="UP000316331">
    <property type="component" value="Unassembled WGS sequence"/>
</dbReference>
<name>A0A543FGL6_9NOCA</name>
<feature type="transmembrane region" description="Helical" evidence="1">
    <location>
        <begin position="52"/>
        <end position="71"/>
    </location>
</feature>
<keyword evidence="3" id="KW-1185">Reference proteome</keyword>
<keyword evidence="1" id="KW-0812">Transmembrane</keyword>
<organism evidence="2 3">
    <name type="scientific">Nocardia bhagyanarayanae</name>
    <dbReference type="NCBI Taxonomy" id="1215925"/>
    <lineage>
        <taxon>Bacteria</taxon>
        <taxon>Bacillati</taxon>
        <taxon>Actinomycetota</taxon>
        <taxon>Actinomycetes</taxon>
        <taxon>Mycobacteriales</taxon>
        <taxon>Nocardiaceae</taxon>
        <taxon>Nocardia</taxon>
    </lineage>
</organism>
<evidence type="ECO:0000313" key="2">
    <source>
        <dbReference type="EMBL" id="TQM32999.1"/>
    </source>
</evidence>
<keyword evidence="1" id="KW-0472">Membrane</keyword>
<proteinExistence type="predicted"/>
<evidence type="ECO:0000256" key="1">
    <source>
        <dbReference type="SAM" id="Phobius"/>
    </source>
</evidence>
<reference evidence="2 3" key="1">
    <citation type="submission" date="2019-06" db="EMBL/GenBank/DDBJ databases">
        <title>Sequencing the genomes of 1000 actinobacteria strains.</title>
        <authorList>
            <person name="Klenk H.-P."/>
        </authorList>
    </citation>
    <scope>NUCLEOTIDE SEQUENCE [LARGE SCALE GENOMIC DNA]</scope>
    <source>
        <strain evidence="2 3">DSM 103495</strain>
    </source>
</reference>
<protein>
    <submittedName>
        <fullName evidence="2">Uncharacterized protein</fullName>
    </submittedName>
</protein>
<dbReference type="RefSeq" id="WP_141810833.1">
    <property type="nucleotide sequence ID" value="NZ_VFPG01000001.1"/>
</dbReference>
<evidence type="ECO:0000313" key="3">
    <source>
        <dbReference type="Proteomes" id="UP000316331"/>
    </source>
</evidence>